<name>A0A9D4JZY9_DREPO</name>
<comment type="caution">
    <text evidence="2">The sequence shown here is derived from an EMBL/GenBank/DDBJ whole genome shotgun (WGS) entry which is preliminary data.</text>
</comment>
<keyword evidence="3" id="KW-1185">Reference proteome</keyword>
<evidence type="ECO:0000313" key="3">
    <source>
        <dbReference type="Proteomes" id="UP000828390"/>
    </source>
</evidence>
<evidence type="ECO:0000313" key="2">
    <source>
        <dbReference type="EMBL" id="KAH3829956.1"/>
    </source>
</evidence>
<accession>A0A9D4JZY9</accession>
<reference evidence="2" key="2">
    <citation type="submission" date="2020-11" db="EMBL/GenBank/DDBJ databases">
        <authorList>
            <person name="McCartney M.A."/>
            <person name="Auch B."/>
            <person name="Kono T."/>
            <person name="Mallez S."/>
            <person name="Becker A."/>
            <person name="Gohl D.M."/>
            <person name="Silverstein K.A.T."/>
            <person name="Koren S."/>
            <person name="Bechman K.B."/>
            <person name="Herman A."/>
            <person name="Abrahante J.E."/>
            <person name="Garbe J."/>
        </authorList>
    </citation>
    <scope>NUCLEOTIDE SEQUENCE</scope>
    <source>
        <strain evidence="2">Duluth1</strain>
        <tissue evidence="2">Whole animal</tissue>
    </source>
</reference>
<dbReference type="Proteomes" id="UP000828390">
    <property type="component" value="Unassembled WGS sequence"/>
</dbReference>
<evidence type="ECO:0000256" key="1">
    <source>
        <dbReference type="SAM" id="MobiDB-lite"/>
    </source>
</evidence>
<sequence>MKFMISTIDNERMKGQEHTGSQHGKVEDYGEQQDQCIHQHELREARKSWDQPCPRMVTLPLRSK</sequence>
<gene>
    <name evidence="2" type="ORF">DPMN_103189</name>
</gene>
<feature type="region of interest" description="Disordered" evidence="1">
    <location>
        <begin position="1"/>
        <end position="34"/>
    </location>
</feature>
<reference evidence="2" key="1">
    <citation type="journal article" date="2019" name="bioRxiv">
        <title>The Genome of the Zebra Mussel, Dreissena polymorpha: A Resource for Invasive Species Research.</title>
        <authorList>
            <person name="McCartney M.A."/>
            <person name="Auch B."/>
            <person name="Kono T."/>
            <person name="Mallez S."/>
            <person name="Zhang Y."/>
            <person name="Obille A."/>
            <person name="Becker A."/>
            <person name="Abrahante J.E."/>
            <person name="Garbe J."/>
            <person name="Badalamenti J.P."/>
            <person name="Herman A."/>
            <person name="Mangelson H."/>
            <person name="Liachko I."/>
            <person name="Sullivan S."/>
            <person name="Sone E.D."/>
            <person name="Koren S."/>
            <person name="Silverstein K.A.T."/>
            <person name="Beckman K.B."/>
            <person name="Gohl D.M."/>
        </authorList>
    </citation>
    <scope>NUCLEOTIDE SEQUENCE</scope>
    <source>
        <strain evidence="2">Duluth1</strain>
        <tissue evidence="2">Whole animal</tissue>
    </source>
</reference>
<dbReference type="EMBL" id="JAIWYP010000004">
    <property type="protein sequence ID" value="KAH3829956.1"/>
    <property type="molecule type" value="Genomic_DNA"/>
</dbReference>
<dbReference type="AlphaFoldDB" id="A0A9D4JZY9"/>
<organism evidence="2 3">
    <name type="scientific">Dreissena polymorpha</name>
    <name type="common">Zebra mussel</name>
    <name type="synonym">Mytilus polymorpha</name>
    <dbReference type="NCBI Taxonomy" id="45954"/>
    <lineage>
        <taxon>Eukaryota</taxon>
        <taxon>Metazoa</taxon>
        <taxon>Spiralia</taxon>
        <taxon>Lophotrochozoa</taxon>
        <taxon>Mollusca</taxon>
        <taxon>Bivalvia</taxon>
        <taxon>Autobranchia</taxon>
        <taxon>Heteroconchia</taxon>
        <taxon>Euheterodonta</taxon>
        <taxon>Imparidentia</taxon>
        <taxon>Neoheterodontei</taxon>
        <taxon>Myida</taxon>
        <taxon>Dreissenoidea</taxon>
        <taxon>Dreissenidae</taxon>
        <taxon>Dreissena</taxon>
    </lineage>
</organism>
<proteinExistence type="predicted"/>
<protein>
    <submittedName>
        <fullName evidence="2">Uncharacterized protein</fullName>
    </submittedName>
</protein>